<dbReference type="InterPro" id="IPR006059">
    <property type="entry name" value="SBP"/>
</dbReference>
<dbReference type="AlphaFoldDB" id="A0A9X2MRA4"/>
<name>A0A9X2MRA4_9BACL</name>
<dbReference type="Pfam" id="PF01547">
    <property type="entry name" value="SBP_bac_1"/>
    <property type="match status" value="1"/>
</dbReference>
<accession>A0A9X2MRA4</accession>
<dbReference type="Proteomes" id="UP001141950">
    <property type="component" value="Unassembled WGS sequence"/>
</dbReference>
<keyword evidence="2" id="KW-1185">Reference proteome</keyword>
<evidence type="ECO:0000313" key="1">
    <source>
        <dbReference type="EMBL" id="MCR2804393.1"/>
    </source>
</evidence>
<reference evidence="1" key="1">
    <citation type="submission" date="2022-08" db="EMBL/GenBank/DDBJ databases">
        <title>The genomic sequence of strain Paenibacillus sp. SCIV0701.</title>
        <authorList>
            <person name="Zhao H."/>
        </authorList>
    </citation>
    <scope>NUCLEOTIDE SEQUENCE</scope>
    <source>
        <strain evidence="1">SCIV0701</strain>
    </source>
</reference>
<dbReference type="PROSITE" id="PS51257">
    <property type="entry name" value="PROKAR_LIPOPROTEIN"/>
    <property type="match status" value="1"/>
</dbReference>
<gene>
    <name evidence="1" type="ORF">NQZ67_10915</name>
</gene>
<dbReference type="Gene3D" id="3.40.190.10">
    <property type="entry name" value="Periplasmic binding protein-like II"/>
    <property type="match status" value="2"/>
</dbReference>
<dbReference type="CDD" id="cd13585">
    <property type="entry name" value="PBP2_TMBP_like"/>
    <property type="match status" value="1"/>
</dbReference>
<dbReference type="InterPro" id="IPR050490">
    <property type="entry name" value="Bact_solute-bd_prot1"/>
</dbReference>
<protein>
    <submittedName>
        <fullName evidence="1">Sugar ABC transporter substrate-binding protein</fullName>
    </submittedName>
</protein>
<dbReference type="EMBL" id="JANIPJ010000006">
    <property type="protein sequence ID" value="MCR2804393.1"/>
    <property type="molecule type" value="Genomic_DNA"/>
</dbReference>
<organism evidence="1 2">
    <name type="scientific">Paenibacillus soyae</name>
    <dbReference type="NCBI Taxonomy" id="2969249"/>
    <lineage>
        <taxon>Bacteria</taxon>
        <taxon>Bacillati</taxon>
        <taxon>Bacillota</taxon>
        <taxon>Bacilli</taxon>
        <taxon>Bacillales</taxon>
        <taxon>Paenibacillaceae</taxon>
        <taxon>Paenibacillus</taxon>
    </lineage>
</organism>
<dbReference type="RefSeq" id="WP_257445376.1">
    <property type="nucleotide sequence ID" value="NZ_JANIPJ010000006.1"/>
</dbReference>
<dbReference type="SUPFAM" id="SSF53850">
    <property type="entry name" value="Periplasmic binding protein-like II"/>
    <property type="match status" value="1"/>
</dbReference>
<sequence length="426" mass="47949">MIRQRLKVGFVLISALVFVSCSGSGLSDEYRQEEGKTEENEIVTIRYSSYLLDSAQASKVYYDAIREFEHLHPNIRIESDFIQNANYTAGIKIKLLGGEELDVFDTWSPSLFEEFRKLNPNVYLDLTGSPFLEQFLPNTLKPVTIDGKVYGAPEVMHSDGLLYNKTMFDSFGLTVPGTWDEFIALCETLKGKGIIPVAMDAEWSTAQFFWGSIMSNNGADEEWTRKLERGDIPLSDEKFVDAIRKHKEIIDRGFVPPNWTQLMHEQSKDLIGQGKAAMIMTGTWSLPSIMERNPNFEIDFMMVPGEERSVPNVNIGTYRVINAKTKHPEEAKTFVAFMNSKANQERLADGAMAVPSVVSARISSQVAVKVSELVTREDAVLYWPHTVSTESLQVKIQEGVNKYLTGQSLEEALTEMQAVIDEARSK</sequence>
<evidence type="ECO:0000313" key="2">
    <source>
        <dbReference type="Proteomes" id="UP001141950"/>
    </source>
</evidence>
<dbReference type="PANTHER" id="PTHR43649">
    <property type="entry name" value="ARABINOSE-BINDING PROTEIN-RELATED"/>
    <property type="match status" value="1"/>
</dbReference>
<comment type="caution">
    <text evidence="1">The sequence shown here is derived from an EMBL/GenBank/DDBJ whole genome shotgun (WGS) entry which is preliminary data.</text>
</comment>
<proteinExistence type="predicted"/>